<gene>
    <name evidence="1" type="ORF">EHSB41UT_00140</name>
</gene>
<dbReference type="AlphaFoldDB" id="A0A1X7AEB8"/>
<sequence length="373" mass="42685">MKGLWERRVDDRQVSLALGLAILLLLFTTPSQGDRDPKGKSRIEGRWWQSAAIDPRVWNVRFNRVSQVACHNCYEPHLFTDETGEELPFSKTLDHVTAVEIDIWDTYSPLPLSTGMKRDWYVRHGAWGSLYGNHSNCSAPGSLSACLKDINDWSDRNPGHFPVTIFLDKKQRWSQKGQMRQFSDLSWLLKKVFGNKLYKPRHIVSLNDAKQQAPKGWKWPLVKDMAGRIIVVVNGGNFLLDNATRMISPDNSTYNTTIDELSLFLNTAAAFAGPYAYSSKDFSRLPLNMTNTTVFLNTNHSTARQSLFELMEVSRGRQLVRLWNVDDIDFCSYPSLGVSYAAYYDFRNVHCKGYVTVPINRTFRDSESIIPER</sequence>
<organism evidence="1 2">
    <name type="scientific">Parendozoicomonas haliclonae</name>
    <dbReference type="NCBI Taxonomy" id="1960125"/>
    <lineage>
        <taxon>Bacteria</taxon>
        <taxon>Pseudomonadati</taxon>
        <taxon>Pseudomonadota</taxon>
        <taxon>Gammaproteobacteria</taxon>
        <taxon>Oceanospirillales</taxon>
        <taxon>Endozoicomonadaceae</taxon>
        <taxon>Parendozoicomonas</taxon>
    </lineage>
</organism>
<dbReference type="GO" id="GO:0008081">
    <property type="term" value="F:phosphoric diester hydrolase activity"/>
    <property type="evidence" value="ECO:0007669"/>
    <property type="project" value="InterPro"/>
</dbReference>
<dbReference type="InterPro" id="IPR032075">
    <property type="entry name" value="PI-PLC-C1"/>
</dbReference>
<accession>A0A1X7AEB8</accession>
<dbReference type="SUPFAM" id="SSF51695">
    <property type="entry name" value="PLC-like phosphodiesterases"/>
    <property type="match status" value="1"/>
</dbReference>
<dbReference type="Gene3D" id="3.20.20.190">
    <property type="entry name" value="Phosphatidylinositol (PI) phosphodiesterase"/>
    <property type="match status" value="1"/>
</dbReference>
<name>A0A1X7AEB8_9GAMM</name>
<dbReference type="OrthoDB" id="195526at2"/>
<dbReference type="GO" id="GO:0006629">
    <property type="term" value="P:lipid metabolic process"/>
    <property type="evidence" value="ECO:0007669"/>
    <property type="project" value="InterPro"/>
</dbReference>
<dbReference type="Proteomes" id="UP000196573">
    <property type="component" value="Unassembled WGS sequence"/>
</dbReference>
<evidence type="ECO:0000313" key="2">
    <source>
        <dbReference type="Proteomes" id="UP000196573"/>
    </source>
</evidence>
<reference evidence="1 2" key="1">
    <citation type="submission" date="2017-03" db="EMBL/GenBank/DDBJ databases">
        <authorList>
            <person name="Afonso C.L."/>
            <person name="Miller P.J."/>
            <person name="Scott M.A."/>
            <person name="Spackman E."/>
            <person name="Goraichik I."/>
            <person name="Dimitrov K.M."/>
            <person name="Suarez D.L."/>
            <person name="Swayne D.E."/>
        </authorList>
    </citation>
    <scope>NUCLEOTIDE SEQUENCE [LARGE SCALE GENOMIC DNA]</scope>
    <source>
        <strain evidence="1">SB41UT1</strain>
    </source>
</reference>
<keyword evidence="2" id="KW-1185">Reference proteome</keyword>
<dbReference type="Pfam" id="PF16670">
    <property type="entry name" value="PI-PLC-C1"/>
    <property type="match status" value="1"/>
</dbReference>
<dbReference type="RefSeq" id="WP_087105908.1">
    <property type="nucleotide sequence ID" value="NZ_CBCSCN010000012.1"/>
</dbReference>
<evidence type="ECO:0000313" key="1">
    <source>
        <dbReference type="EMBL" id="SMA32328.1"/>
    </source>
</evidence>
<proteinExistence type="predicted"/>
<dbReference type="EMBL" id="FWPT01000001">
    <property type="protein sequence ID" value="SMA32328.1"/>
    <property type="molecule type" value="Genomic_DNA"/>
</dbReference>
<protein>
    <recommendedName>
        <fullName evidence="3">Phosphatidylinositol diacylglycerol-lyase</fullName>
    </recommendedName>
</protein>
<evidence type="ECO:0008006" key="3">
    <source>
        <dbReference type="Google" id="ProtNLM"/>
    </source>
</evidence>
<dbReference type="InterPro" id="IPR017946">
    <property type="entry name" value="PLC-like_Pdiesterase_TIM-brl"/>
</dbReference>